<accession>A0A543PHD7</accession>
<protein>
    <submittedName>
        <fullName evidence="2">Uncharacterized protein DUF559</fullName>
    </submittedName>
</protein>
<organism evidence="2 3">
    <name type="scientific">Blastococcus colisei</name>
    <dbReference type="NCBI Taxonomy" id="1564162"/>
    <lineage>
        <taxon>Bacteria</taxon>
        <taxon>Bacillati</taxon>
        <taxon>Actinomycetota</taxon>
        <taxon>Actinomycetes</taxon>
        <taxon>Geodermatophilales</taxon>
        <taxon>Geodermatophilaceae</taxon>
        <taxon>Blastococcus</taxon>
    </lineage>
</organism>
<reference evidence="2 3" key="1">
    <citation type="submission" date="2019-06" db="EMBL/GenBank/DDBJ databases">
        <title>Sequencing the genomes of 1000 actinobacteria strains.</title>
        <authorList>
            <person name="Klenk H.-P."/>
        </authorList>
    </citation>
    <scope>NUCLEOTIDE SEQUENCE [LARGE SCALE GENOMIC DNA]</scope>
    <source>
        <strain evidence="2 3">DSM 46837</strain>
    </source>
</reference>
<dbReference type="Pfam" id="PF18741">
    <property type="entry name" value="MTES_1575"/>
    <property type="match status" value="1"/>
</dbReference>
<evidence type="ECO:0000313" key="2">
    <source>
        <dbReference type="EMBL" id="TQN43467.1"/>
    </source>
</evidence>
<dbReference type="EMBL" id="VFQE01000001">
    <property type="protein sequence ID" value="TQN43467.1"/>
    <property type="molecule type" value="Genomic_DNA"/>
</dbReference>
<dbReference type="InterPro" id="IPR011335">
    <property type="entry name" value="Restrct_endonuc-II-like"/>
</dbReference>
<sequence>MPELLAHVSRSTLRNWVAAGKLVRLRPGVLALPGVAADWRTRLAAALLGREAVASHVTALALWELTQHPPGPVHISVDPRSSGRGPAGVVVHRATGAWTDRRRVQGSAVSSAEKAVLDAWAITAPPAIAAIRAAAITGVRRRICSARELRHELSRNTSLRGRAELSRLVDLLADGCQSELEIWGCLHVLRAPGMPRFVQQRRVAVGAETFVLDAACEESMLAVEMDGAAWHGSRAQRERDIRRDALLATVGWQTLRFSFARLTRSPEACRHEIVAVHTARLRLLRGGTVR</sequence>
<dbReference type="InterPro" id="IPR049468">
    <property type="entry name" value="Restrct_endonuc-II-like_dom"/>
</dbReference>
<dbReference type="SUPFAM" id="SSF52980">
    <property type="entry name" value="Restriction endonuclease-like"/>
    <property type="match status" value="1"/>
</dbReference>
<evidence type="ECO:0000259" key="1">
    <source>
        <dbReference type="Pfam" id="PF18741"/>
    </source>
</evidence>
<gene>
    <name evidence="2" type="ORF">FHU33_2914</name>
</gene>
<dbReference type="Proteomes" id="UP000319865">
    <property type="component" value="Unassembled WGS sequence"/>
</dbReference>
<feature type="domain" description="Restriction endonuclease type II-like" evidence="1">
    <location>
        <begin position="204"/>
        <end position="274"/>
    </location>
</feature>
<dbReference type="Gene3D" id="3.40.960.10">
    <property type="entry name" value="VSR Endonuclease"/>
    <property type="match status" value="1"/>
</dbReference>
<evidence type="ECO:0000313" key="3">
    <source>
        <dbReference type="Proteomes" id="UP000319865"/>
    </source>
</evidence>
<keyword evidence="3" id="KW-1185">Reference proteome</keyword>
<proteinExistence type="predicted"/>
<name>A0A543PHD7_9ACTN</name>
<comment type="caution">
    <text evidence="2">The sequence shown here is derived from an EMBL/GenBank/DDBJ whole genome shotgun (WGS) entry which is preliminary data.</text>
</comment>
<dbReference type="AlphaFoldDB" id="A0A543PHD7"/>